<reference evidence="1 2" key="1">
    <citation type="journal article" date="2014" name="Genome Biol. Evol.">
        <title>The genome of the myxosporean Thelohanellus kitauei shows adaptations to nutrient acquisition within its fish host.</title>
        <authorList>
            <person name="Yang Y."/>
            <person name="Xiong J."/>
            <person name="Zhou Z."/>
            <person name="Huo F."/>
            <person name="Miao W."/>
            <person name="Ran C."/>
            <person name="Liu Y."/>
            <person name="Zhang J."/>
            <person name="Feng J."/>
            <person name="Wang M."/>
            <person name="Wang M."/>
            <person name="Wang L."/>
            <person name="Yao B."/>
        </authorList>
    </citation>
    <scope>NUCLEOTIDE SEQUENCE [LARGE SCALE GENOMIC DNA]</scope>
    <source>
        <strain evidence="1">Wuqing</strain>
    </source>
</reference>
<protein>
    <submittedName>
        <fullName evidence="1">Uncharacterized protein</fullName>
    </submittedName>
</protein>
<evidence type="ECO:0000313" key="1">
    <source>
        <dbReference type="EMBL" id="KII67084.1"/>
    </source>
</evidence>
<dbReference type="EMBL" id="JWZT01003310">
    <property type="protein sequence ID" value="KII67084.1"/>
    <property type="molecule type" value="Genomic_DNA"/>
</dbReference>
<accession>A0A0C2INM1</accession>
<evidence type="ECO:0000313" key="2">
    <source>
        <dbReference type="Proteomes" id="UP000031668"/>
    </source>
</evidence>
<keyword evidence="2" id="KW-1185">Reference proteome</keyword>
<comment type="caution">
    <text evidence="1">The sequence shown here is derived from an EMBL/GenBank/DDBJ whole genome shotgun (WGS) entry which is preliminary data.</text>
</comment>
<organism evidence="1 2">
    <name type="scientific">Thelohanellus kitauei</name>
    <name type="common">Myxosporean</name>
    <dbReference type="NCBI Taxonomy" id="669202"/>
    <lineage>
        <taxon>Eukaryota</taxon>
        <taxon>Metazoa</taxon>
        <taxon>Cnidaria</taxon>
        <taxon>Myxozoa</taxon>
        <taxon>Myxosporea</taxon>
        <taxon>Bivalvulida</taxon>
        <taxon>Platysporina</taxon>
        <taxon>Myxobolidae</taxon>
        <taxon>Thelohanellus</taxon>
    </lineage>
</organism>
<proteinExistence type="predicted"/>
<name>A0A0C2INM1_THEKT</name>
<sequence length="159" mass="18877">MYRIEFSGWRCEFQPKLPKEDSIPIVLYDQNWKNITIKFSIIDVGTKEIETSSVNIENYRVKYPKTKDNIEFIDISYTSFDINSRKDKISIQSTNALPLVFFEKTVRGLSNKNLNGYLIEYSYKNFAFETTTLSLKYVDPANFLSYYRHIRYDDEEVLK</sequence>
<dbReference type="AlphaFoldDB" id="A0A0C2INM1"/>
<gene>
    <name evidence="1" type="ORF">RF11_00990</name>
</gene>
<dbReference type="Proteomes" id="UP000031668">
    <property type="component" value="Unassembled WGS sequence"/>
</dbReference>